<feature type="domain" description="PepSY" evidence="2">
    <location>
        <begin position="7"/>
        <end position="83"/>
    </location>
</feature>
<keyword evidence="1" id="KW-0732">Signal</keyword>
<dbReference type="RefSeq" id="WP_088518850.1">
    <property type="nucleotide sequence ID" value="NZ_FYDG01000001.1"/>
</dbReference>
<dbReference type="Pfam" id="PF13670">
    <property type="entry name" value="PepSY_2"/>
    <property type="match status" value="1"/>
</dbReference>
<dbReference type="Proteomes" id="UP000198418">
    <property type="component" value="Unassembled WGS sequence"/>
</dbReference>
<dbReference type="AlphaFoldDB" id="A0A212Q329"/>
<organism evidence="3 4">
    <name type="scientific">Rhodoblastus acidophilus</name>
    <name type="common">Rhodopseudomonas acidophila</name>
    <dbReference type="NCBI Taxonomy" id="1074"/>
    <lineage>
        <taxon>Bacteria</taxon>
        <taxon>Pseudomonadati</taxon>
        <taxon>Pseudomonadota</taxon>
        <taxon>Alphaproteobacteria</taxon>
        <taxon>Hyphomicrobiales</taxon>
        <taxon>Rhodoblastaceae</taxon>
        <taxon>Rhodoblastus</taxon>
    </lineage>
</organism>
<name>A0A212Q329_RHOAC</name>
<dbReference type="InterPro" id="IPR025711">
    <property type="entry name" value="PepSY"/>
</dbReference>
<evidence type="ECO:0000259" key="2">
    <source>
        <dbReference type="Pfam" id="PF13670"/>
    </source>
</evidence>
<reference evidence="4" key="1">
    <citation type="submission" date="2017-06" db="EMBL/GenBank/DDBJ databases">
        <authorList>
            <person name="Varghese N."/>
            <person name="Submissions S."/>
        </authorList>
    </citation>
    <scope>NUCLEOTIDE SEQUENCE [LARGE SCALE GENOMIC DNA]</scope>
    <source>
        <strain evidence="4">DSM 137</strain>
    </source>
</reference>
<keyword evidence="4" id="KW-1185">Reference proteome</keyword>
<proteinExistence type="predicted"/>
<evidence type="ECO:0000256" key="1">
    <source>
        <dbReference type="SAM" id="SignalP"/>
    </source>
</evidence>
<evidence type="ECO:0000313" key="3">
    <source>
        <dbReference type="EMBL" id="SNB53719.1"/>
    </source>
</evidence>
<gene>
    <name evidence="3" type="ORF">SAMN06265338_101370</name>
</gene>
<accession>A0A212Q329</accession>
<protein>
    <submittedName>
        <fullName evidence="3">Peptidase propeptide and YPEB domain-containing protein</fullName>
    </submittedName>
</protein>
<feature type="chain" id="PRO_5012555625" evidence="1">
    <location>
        <begin position="24"/>
        <end position="88"/>
    </location>
</feature>
<feature type="signal peptide" evidence="1">
    <location>
        <begin position="1"/>
        <end position="23"/>
    </location>
</feature>
<dbReference type="EMBL" id="FYDG01000001">
    <property type="protein sequence ID" value="SNB53719.1"/>
    <property type="molecule type" value="Genomic_DNA"/>
</dbReference>
<evidence type="ECO:0000313" key="4">
    <source>
        <dbReference type="Proteomes" id="UP000198418"/>
    </source>
</evidence>
<sequence length="88" mass="9307">MNRPIVLAAACASLVGGVAPASAGQAGANWMPADQVIVKLRQTGYTQVDKIEADDGRWEGEGVKNGQRMEFHADPSTGAILTERPDKD</sequence>
<dbReference type="OrthoDB" id="9134997at2"/>